<accession>A0A401FLW7</accession>
<gene>
    <name evidence="2" type="ORF">NBRC111893_1483</name>
</gene>
<name>A0A401FLW7_9LACO</name>
<dbReference type="EMBL" id="BEXA01000003">
    <property type="protein sequence ID" value="GAY73337.1"/>
    <property type="molecule type" value="Genomic_DNA"/>
</dbReference>
<keyword evidence="3" id="KW-1185">Reference proteome</keyword>
<dbReference type="AlphaFoldDB" id="A0A401FLW7"/>
<sequence length="304" mass="34541">MPSHAKVKFQKPVIIRRIKEPSNTYVKVRKGYLYSNTNLNKKVANLSHSKYKRITFKFTKKYRFKRNGKNQWYGYITNGKVSGWVYANWLVKVNDPRKDVTPAKVPVTAVTTTNDDGTTNTGTGNTQISGTNTTNTITTTNNSMTSQDAFNLTEYRSKFLSLLNYERENRGLQPIKEDDQYDRIAQEQVYDDLAWENQPHYTDDEQPDAFDLAESTNVSGITKTYEVENSLDDVLDDDSGASFPNVSLAEQLANFDVSSEVLNKTNREMKDNYLFKSKVNTIGIGRVADINTNKSVSLYVLGIK</sequence>
<evidence type="ECO:0000313" key="3">
    <source>
        <dbReference type="Proteomes" id="UP000286974"/>
    </source>
</evidence>
<dbReference type="Gene3D" id="3.40.33.10">
    <property type="entry name" value="CAP"/>
    <property type="match status" value="1"/>
</dbReference>
<dbReference type="Proteomes" id="UP000286974">
    <property type="component" value="Unassembled WGS sequence"/>
</dbReference>
<proteinExistence type="predicted"/>
<protein>
    <submittedName>
        <fullName evidence="2">Transporter</fullName>
    </submittedName>
</protein>
<dbReference type="InterPro" id="IPR035940">
    <property type="entry name" value="CAP_sf"/>
</dbReference>
<evidence type="ECO:0000313" key="2">
    <source>
        <dbReference type="EMBL" id="GAY73337.1"/>
    </source>
</evidence>
<reference evidence="2 3" key="1">
    <citation type="submission" date="2017-11" db="EMBL/GenBank/DDBJ databases">
        <title>Draft Genome Sequence of Lactobacillus curieae NBRC 111893 isolated from Koso, a Japanese sugar-Vegetable Fermented Beverage.</title>
        <authorList>
            <person name="Chiou T.Y."/>
            <person name="Oshima K."/>
            <person name="Suda W."/>
            <person name="Hattori M."/>
            <person name="Takahashi T."/>
        </authorList>
    </citation>
    <scope>NUCLEOTIDE SEQUENCE [LARGE SCALE GENOMIC DNA]</scope>
    <source>
        <strain evidence="2 3">NBRC111893</strain>
    </source>
</reference>
<organism evidence="2 3">
    <name type="scientific">Lentilactobacillus kosonis</name>
    <dbReference type="NCBI Taxonomy" id="2810561"/>
    <lineage>
        <taxon>Bacteria</taxon>
        <taxon>Bacillati</taxon>
        <taxon>Bacillota</taxon>
        <taxon>Bacilli</taxon>
        <taxon>Lactobacillales</taxon>
        <taxon>Lactobacillaceae</taxon>
        <taxon>Lentilactobacillus</taxon>
    </lineage>
</organism>
<evidence type="ECO:0000256" key="1">
    <source>
        <dbReference type="SAM" id="MobiDB-lite"/>
    </source>
</evidence>
<feature type="region of interest" description="Disordered" evidence="1">
    <location>
        <begin position="111"/>
        <end position="136"/>
    </location>
</feature>
<comment type="caution">
    <text evidence="2">The sequence shown here is derived from an EMBL/GenBank/DDBJ whole genome shotgun (WGS) entry which is preliminary data.</text>
</comment>